<sequence>MSLSLFVHTKFSSGSSVTVAVQQGGKDIPISGSVGSVTKKYSVLSNRSLLKC</sequence>
<dbReference type="Proteomes" id="UP000271162">
    <property type="component" value="Unassembled WGS sequence"/>
</dbReference>
<dbReference type="AlphaFoldDB" id="A0A0N4XQV9"/>
<reference evidence="1 2" key="2">
    <citation type="submission" date="2018-11" db="EMBL/GenBank/DDBJ databases">
        <authorList>
            <consortium name="Pathogen Informatics"/>
        </authorList>
    </citation>
    <scope>NUCLEOTIDE SEQUENCE [LARGE SCALE GENOMIC DNA]</scope>
</reference>
<gene>
    <name evidence="1" type="ORF">NBR_LOCUS4912</name>
</gene>
<reference evidence="3" key="1">
    <citation type="submission" date="2017-02" db="UniProtKB">
        <authorList>
            <consortium name="WormBaseParasite"/>
        </authorList>
    </citation>
    <scope>IDENTIFICATION</scope>
</reference>
<evidence type="ECO:0000313" key="1">
    <source>
        <dbReference type="EMBL" id="VDL68501.1"/>
    </source>
</evidence>
<organism evidence="3">
    <name type="scientific">Nippostrongylus brasiliensis</name>
    <name type="common">Rat hookworm</name>
    <dbReference type="NCBI Taxonomy" id="27835"/>
    <lineage>
        <taxon>Eukaryota</taxon>
        <taxon>Metazoa</taxon>
        <taxon>Ecdysozoa</taxon>
        <taxon>Nematoda</taxon>
        <taxon>Chromadorea</taxon>
        <taxon>Rhabditida</taxon>
        <taxon>Rhabditina</taxon>
        <taxon>Rhabditomorpha</taxon>
        <taxon>Strongyloidea</taxon>
        <taxon>Heligmosomidae</taxon>
        <taxon>Nippostrongylus</taxon>
    </lineage>
</organism>
<evidence type="ECO:0000313" key="2">
    <source>
        <dbReference type="Proteomes" id="UP000271162"/>
    </source>
</evidence>
<dbReference type="WBParaSite" id="NBR_0000491101-mRNA-1">
    <property type="protein sequence ID" value="NBR_0000491101-mRNA-1"/>
    <property type="gene ID" value="NBR_0000491101"/>
</dbReference>
<proteinExistence type="predicted"/>
<keyword evidence="2" id="KW-1185">Reference proteome</keyword>
<dbReference type="EMBL" id="UYSL01010302">
    <property type="protein sequence ID" value="VDL68501.1"/>
    <property type="molecule type" value="Genomic_DNA"/>
</dbReference>
<evidence type="ECO:0000313" key="3">
    <source>
        <dbReference type="WBParaSite" id="NBR_0000491101-mRNA-1"/>
    </source>
</evidence>
<name>A0A0N4XQV9_NIPBR</name>
<accession>A0A0N4XQV9</accession>
<protein>
    <submittedName>
        <fullName evidence="1 3">Uncharacterized protein</fullName>
    </submittedName>
</protein>